<dbReference type="AlphaFoldDB" id="A0A7J7FXC3"/>
<dbReference type="EMBL" id="JACBKZ010000014">
    <property type="protein sequence ID" value="KAF5932949.1"/>
    <property type="molecule type" value="Genomic_DNA"/>
</dbReference>
<organism evidence="2 3">
    <name type="scientific">Camellia sinensis</name>
    <name type="common">Tea plant</name>
    <name type="synonym">Thea sinensis</name>
    <dbReference type="NCBI Taxonomy" id="4442"/>
    <lineage>
        <taxon>Eukaryota</taxon>
        <taxon>Viridiplantae</taxon>
        <taxon>Streptophyta</taxon>
        <taxon>Embryophyta</taxon>
        <taxon>Tracheophyta</taxon>
        <taxon>Spermatophyta</taxon>
        <taxon>Magnoliopsida</taxon>
        <taxon>eudicotyledons</taxon>
        <taxon>Gunneridae</taxon>
        <taxon>Pentapetalae</taxon>
        <taxon>asterids</taxon>
        <taxon>Ericales</taxon>
        <taxon>Theaceae</taxon>
        <taxon>Camellia</taxon>
    </lineage>
</organism>
<dbReference type="Proteomes" id="UP000593564">
    <property type="component" value="Unassembled WGS sequence"/>
</dbReference>
<evidence type="ECO:0000313" key="3">
    <source>
        <dbReference type="Proteomes" id="UP000593564"/>
    </source>
</evidence>
<evidence type="ECO:0000256" key="1">
    <source>
        <dbReference type="SAM" id="MobiDB-lite"/>
    </source>
</evidence>
<protein>
    <submittedName>
        <fullName evidence="2">Uncharacterized protein</fullName>
    </submittedName>
</protein>
<evidence type="ECO:0000313" key="2">
    <source>
        <dbReference type="EMBL" id="KAF5932949.1"/>
    </source>
</evidence>
<gene>
    <name evidence="2" type="ORF">HYC85_029120</name>
</gene>
<accession>A0A7J7FXC3</accession>
<comment type="caution">
    <text evidence="2">The sequence shown here is derived from an EMBL/GenBank/DDBJ whole genome shotgun (WGS) entry which is preliminary data.</text>
</comment>
<keyword evidence="3" id="KW-1185">Reference proteome</keyword>
<proteinExistence type="predicted"/>
<feature type="region of interest" description="Disordered" evidence="1">
    <location>
        <begin position="1"/>
        <end position="55"/>
    </location>
</feature>
<reference evidence="2 3" key="2">
    <citation type="submission" date="2020-07" db="EMBL/GenBank/DDBJ databases">
        <title>Genome assembly of wild tea tree DASZ reveals pedigree and selection history of tea varieties.</title>
        <authorList>
            <person name="Zhang W."/>
        </authorList>
    </citation>
    <scope>NUCLEOTIDE SEQUENCE [LARGE SCALE GENOMIC DNA]</scope>
    <source>
        <strain evidence="3">cv. G240</strain>
        <tissue evidence="2">Leaf</tissue>
    </source>
</reference>
<sequence>MAHNEDLSQSAIDGQTPEGGGRRERLPSIPPMADLEPQRQNLRGMQGGGGTTAPVALAHKVLKGKGE</sequence>
<name>A0A7J7FXC3_CAMSI</name>
<reference evidence="3" key="1">
    <citation type="journal article" date="2020" name="Nat. Commun.">
        <title>Genome assembly of wild tea tree DASZ reveals pedigree and selection history of tea varieties.</title>
        <authorList>
            <person name="Zhang W."/>
            <person name="Zhang Y."/>
            <person name="Qiu H."/>
            <person name="Guo Y."/>
            <person name="Wan H."/>
            <person name="Zhang X."/>
            <person name="Scossa F."/>
            <person name="Alseekh S."/>
            <person name="Zhang Q."/>
            <person name="Wang P."/>
            <person name="Xu L."/>
            <person name="Schmidt M.H."/>
            <person name="Jia X."/>
            <person name="Li D."/>
            <person name="Zhu A."/>
            <person name="Guo F."/>
            <person name="Chen W."/>
            <person name="Ni D."/>
            <person name="Usadel B."/>
            <person name="Fernie A.R."/>
            <person name="Wen W."/>
        </authorList>
    </citation>
    <scope>NUCLEOTIDE SEQUENCE [LARGE SCALE GENOMIC DNA]</scope>
    <source>
        <strain evidence="3">cv. G240</strain>
    </source>
</reference>